<dbReference type="InterPro" id="IPR002376">
    <property type="entry name" value="Formyl_transf_N"/>
</dbReference>
<keyword evidence="3" id="KW-0658">Purine biosynthesis</keyword>
<protein>
    <recommendedName>
        <fullName evidence="3 4">Formyltetrahydrofolate deformylase</fullName>
        <ecNumber evidence="3 4">3.5.1.10</ecNumber>
    </recommendedName>
    <alternativeName>
        <fullName evidence="3">Formyl-FH(4) hydrolase</fullName>
    </alternativeName>
</protein>
<dbReference type="PANTHER" id="PTHR42706">
    <property type="entry name" value="FORMYLTETRAHYDROFOLATE DEFORMYLASE"/>
    <property type="match status" value="1"/>
</dbReference>
<evidence type="ECO:0000256" key="2">
    <source>
        <dbReference type="ARBA" id="ARBA00022801"/>
    </source>
</evidence>
<dbReference type="AlphaFoldDB" id="A0A0F6U2Q0"/>
<evidence type="ECO:0000313" key="6">
    <source>
        <dbReference type="EMBL" id="AKE63451.1"/>
    </source>
</evidence>
<dbReference type="HAMAP" id="MF_01927">
    <property type="entry name" value="PurU"/>
    <property type="match status" value="1"/>
</dbReference>
<evidence type="ECO:0000256" key="4">
    <source>
        <dbReference type="NCBIfam" id="TIGR00655"/>
    </source>
</evidence>
<keyword evidence="1 3" id="KW-0554">One-carbon metabolism</keyword>
<dbReference type="NCBIfam" id="NF004684">
    <property type="entry name" value="PRK06027.1"/>
    <property type="match status" value="1"/>
</dbReference>
<dbReference type="CDD" id="cd08648">
    <property type="entry name" value="FMT_core_Formyl-FH4-Hydrolase_C"/>
    <property type="match status" value="1"/>
</dbReference>
<comment type="similarity">
    <text evidence="3">Belongs to the PurU family.</text>
</comment>
<dbReference type="InterPro" id="IPR044074">
    <property type="entry name" value="PurU_ACT"/>
</dbReference>
<dbReference type="GO" id="GO:0006730">
    <property type="term" value="P:one-carbon metabolic process"/>
    <property type="evidence" value="ECO:0007669"/>
    <property type="project" value="UniProtKB-KW"/>
</dbReference>
<dbReference type="EMBL" id="CP011304">
    <property type="protein sequence ID" value="AKE63451.1"/>
    <property type="molecule type" value="Genomic_DNA"/>
</dbReference>
<organism evidence="6 7">
    <name type="scientific">Microcystis aeruginosa NIES-2549</name>
    <dbReference type="NCBI Taxonomy" id="1641812"/>
    <lineage>
        <taxon>Bacteria</taxon>
        <taxon>Bacillati</taxon>
        <taxon>Cyanobacteriota</taxon>
        <taxon>Cyanophyceae</taxon>
        <taxon>Oscillatoriophycideae</taxon>
        <taxon>Chroococcales</taxon>
        <taxon>Microcystaceae</taxon>
        <taxon>Microcystis</taxon>
    </lineage>
</organism>
<proteinExistence type="inferred from homology"/>
<dbReference type="InterPro" id="IPR004810">
    <property type="entry name" value="PurU"/>
</dbReference>
<dbReference type="InterPro" id="IPR041729">
    <property type="entry name" value="Formyl-FH4-Hydrolase_C"/>
</dbReference>
<reference evidence="6 7" key="1">
    <citation type="journal article" date="2015" name="Genome Announc.">
        <title>Complete Genome Sequence of Microcystis aeruginosa NIES-2549, a Bloom-Forming Cyanobacterium from Lake Kasumigaura, Japan.</title>
        <authorList>
            <person name="Yamaguchi H."/>
            <person name="Suzuki S."/>
            <person name="Tanabe Y."/>
            <person name="Osana Y."/>
            <person name="Shimura Y."/>
            <person name="Ishida K."/>
            <person name="Kawachi M."/>
        </authorList>
    </citation>
    <scope>NUCLEOTIDE SEQUENCE [LARGE SCALE GENOMIC DNA]</scope>
    <source>
        <strain evidence="6 7">NIES-2549</strain>
    </source>
</reference>
<dbReference type="RefSeq" id="WP_046661291.1">
    <property type="nucleotide sequence ID" value="NZ_CP011304.1"/>
</dbReference>
<dbReference type="HOGENOM" id="CLU_038395_3_0_3"/>
<comment type="catalytic activity">
    <reaction evidence="3">
        <text>(6R)-10-formyltetrahydrofolate + H2O = (6S)-5,6,7,8-tetrahydrofolate + formate + H(+)</text>
        <dbReference type="Rhea" id="RHEA:19833"/>
        <dbReference type="ChEBI" id="CHEBI:15377"/>
        <dbReference type="ChEBI" id="CHEBI:15378"/>
        <dbReference type="ChEBI" id="CHEBI:15740"/>
        <dbReference type="ChEBI" id="CHEBI:57453"/>
        <dbReference type="ChEBI" id="CHEBI:195366"/>
        <dbReference type="EC" id="3.5.1.10"/>
    </reaction>
</comment>
<dbReference type="PANTHER" id="PTHR42706:SF1">
    <property type="entry name" value="FORMYLTETRAHYDROFOLATE DEFORMYLASE 2, MITOCHONDRIAL"/>
    <property type="match status" value="1"/>
</dbReference>
<feature type="active site" evidence="3">
    <location>
        <position position="228"/>
    </location>
</feature>
<dbReference type="GO" id="GO:0006189">
    <property type="term" value="P:'de novo' IMP biosynthetic process"/>
    <property type="evidence" value="ECO:0007669"/>
    <property type="project" value="UniProtKB-UniRule"/>
</dbReference>
<dbReference type="Gene3D" id="3.30.70.260">
    <property type="match status" value="1"/>
</dbReference>
<evidence type="ECO:0000313" key="7">
    <source>
        <dbReference type="Proteomes" id="UP000034103"/>
    </source>
</evidence>
<dbReference type="InterPro" id="IPR036477">
    <property type="entry name" value="Formyl_transf_N_sf"/>
</dbReference>
<evidence type="ECO:0000256" key="3">
    <source>
        <dbReference type="HAMAP-Rule" id="MF_01927"/>
    </source>
</evidence>
<comment type="pathway">
    <text evidence="3">Purine metabolism; IMP biosynthesis via de novo pathway; formate from 10-formyl-5,6,7,8-tetrahydrofolate: step 1/1.</text>
</comment>
<name>A0A0F6U2Q0_MICAE</name>
<dbReference type="Pfam" id="PF01842">
    <property type="entry name" value="ACT"/>
    <property type="match status" value="1"/>
</dbReference>
<dbReference type="Pfam" id="PF00551">
    <property type="entry name" value="Formyl_trans_N"/>
    <property type="match status" value="1"/>
</dbReference>
<dbReference type="NCBIfam" id="TIGR00655">
    <property type="entry name" value="PurU"/>
    <property type="match status" value="1"/>
</dbReference>
<dbReference type="PROSITE" id="PS51671">
    <property type="entry name" value="ACT"/>
    <property type="match status" value="1"/>
</dbReference>
<accession>A0A0F6U2Q0</accession>
<dbReference type="InterPro" id="IPR045865">
    <property type="entry name" value="ACT-like_dom_sf"/>
</dbReference>
<dbReference type="EC" id="3.5.1.10" evidence="3 4"/>
<dbReference type="SUPFAM" id="SSF53328">
    <property type="entry name" value="Formyltransferase"/>
    <property type="match status" value="1"/>
</dbReference>
<feature type="domain" description="ACT" evidence="5">
    <location>
        <begin position="7"/>
        <end position="87"/>
    </location>
</feature>
<dbReference type="PRINTS" id="PR01575">
    <property type="entry name" value="FFH4HYDRLASE"/>
</dbReference>
<evidence type="ECO:0000256" key="1">
    <source>
        <dbReference type="ARBA" id="ARBA00022563"/>
    </source>
</evidence>
<dbReference type="PATRIC" id="fig|1641812.3.peg.1131"/>
<comment type="function">
    <text evidence="3">Catalyzes the hydrolysis of 10-formyltetrahydrofolate (formyl-FH4) to formate and tetrahydrofolate (FH4).</text>
</comment>
<dbReference type="PIRSF" id="PIRSF036480">
    <property type="entry name" value="FormyFH4_hydr"/>
    <property type="match status" value="1"/>
</dbReference>
<evidence type="ECO:0000259" key="5">
    <source>
        <dbReference type="PROSITE" id="PS51671"/>
    </source>
</evidence>
<keyword evidence="2 3" id="KW-0378">Hydrolase</keyword>
<dbReference type="InterPro" id="IPR002912">
    <property type="entry name" value="ACT_dom"/>
</dbReference>
<dbReference type="GO" id="GO:0008864">
    <property type="term" value="F:formyltetrahydrofolate deformylase activity"/>
    <property type="evidence" value="ECO:0007669"/>
    <property type="project" value="UniProtKB-UniRule"/>
</dbReference>
<sequence length="284" mass="32173">MTAATATLLISCPDQIGLVAKIANFIYANGGNIIHADQHTDFSAGLFLMRIEWQLEGFNLSRGMIEPAFAAIAKPLQASWSLHFSDTVPRLAIWVTKQEHCLLDLLWRQQAGEIRAEIPLIISNHRQLQSVANQFGIDFYHLPITAETKIEQEARQLDLLREYRIDLVILAKYMQVLTPDFINFFPNIINIHHSFLPAFAGANPYQRAYDRGVKIIGATAHYITADLDQGPIIEQDVVRVSHRDTVADLIRQGKDLERVVLARAVRLHLQNRVLVYANRTVVFT</sequence>
<dbReference type="CDD" id="cd04875">
    <property type="entry name" value="ACT_F4HF-DF"/>
    <property type="match status" value="1"/>
</dbReference>
<dbReference type="Proteomes" id="UP000034103">
    <property type="component" value="Chromosome"/>
</dbReference>
<dbReference type="Gene3D" id="3.40.50.170">
    <property type="entry name" value="Formyl transferase, N-terminal domain"/>
    <property type="match status" value="1"/>
</dbReference>
<dbReference type="UniPathway" id="UPA00074">
    <property type="reaction ID" value="UER00170"/>
</dbReference>
<gene>
    <name evidence="3" type="primary">purU</name>
    <name evidence="6" type="ORF">MYAER_1093</name>
</gene>
<dbReference type="SUPFAM" id="SSF55021">
    <property type="entry name" value="ACT-like"/>
    <property type="match status" value="1"/>
</dbReference>